<organism evidence="7">
    <name type="scientific">Escherichia coli</name>
    <dbReference type="NCBI Taxonomy" id="562"/>
    <lineage>
        <taxon>Bacteria</taxon>
        <taxon>Pseudomonadati</taxon>
        <taxon>Pseudomonadota</taxon>
        <taxon>Gammaproteobacteria</taxon>
        <taxon>Enterobacterales</taxon>
        <taxon>Enterobacteriaceae</taxon>
        <taxon>Escherichia</taxon>
    </lineage>
</organism>
<dbReference type="GO" id="GO:0006310">
    <property type="term" value="P:DNA recombination"/>
    <property type="evidence" value="ECO:0007669"/>
    <property type="project" value="UniProtKB-KW"/>
</dbReference>
<dbReference type="InterPro" id="IPR013762">
    <property type="entry name" value="Integrase-like_cat_sf"/>
</dbReference>
<accession>A0A1U9XES2</accession>
<dbReference type="GO" id="GO:0015074">
    <property type="term" value="P:DNA integration"/>
    <property type="evidence" value="ECO:0007669"/>
    <property type="project" value="UniProtKB-KW"/>
</dbReference>
<name>A0A1U9XES2_ECOLX</name>
<protein>
    <submittedName>
        <fullName evidence="7">Site-specific tyrosine recombinase XerC</fullName>
    </submittedName>
</protein>
<evidence type="ECO:0000256" key="4">
    <source>
        <dbReference type="PROSITE-ProRule" id="PRU01248"/>
    </source>
</evidence>
<dbReference type="PANTHER" id="PTHR30349">
    <property type="entry name" value="PHAGE INTEGRASE-RELATED"/>
    <property type="match status" value="1"/>
</dbReference>
<evidence type="ECO:0000313" key="7">
    <source>
        <dbReference type="EMBL" id="AQZ19995.1"/>
    </source>
</evidence>
<sequence>MFQKIKIRKMTISRALDKYLKTVSIHKKGHLQEFYRVNVIKRHPIAERYMDDITTVDIANYRDQRLAQINPRTGRQITGNTVRLELALLSSLFNIARVEWGTCRMNPVELVRKPKISSGRDRRLTSGEERRLSRYFKEKNQALYVIFHLALETAMRQGEILSLRWEHVDLQHGVAHLPTTKNGAPRDVPLSRKARNYLQMLPTQLNGNIFSYTSSDSKVPGEQHFRN</sequence>
<dbReference type="EMBL" id="KY075650">
    <property type="protein sequence ID" value="AQZ19995.1"/>
    <property type="molecule type" value="Genomic_DNA"/>
</dbReference>
<dbReference type="SUPFAM" id="SSF56349">
    <property type="entry name" value="DNA breaking-rejoining enzymes"/>
    <property type="match status" value="1"/>
</dbReference>
<dbReference type="Pfam" id="PF00589">
    <property type="entry name" value="Phage_integrase"/>
    <property type="match status" value="1"/>
</dbReference>
<dbReference type="PROSITE" id="PS51898">
    <property type="entry name" value="TYR_RECOMBINASE"/>
    <property type="match status" value="1"/>
</dbReference>
<evidence type="ECO:0000256" key="2">
    <source>
        <dbReference type="ARBA" id="ARBA00023125"/>
    </source>
</evidence>
<evidence type="ECO:0000259" key="6">
    <source>
        <dbReference type="PROSITE" id="PS51900"/>
    </source>
</evidence>
<dbReference type="Gene3D" id="1.10.443.10">
    <property type="entry name" value="Intergrase catalytic core"/>
    <property type="match status" value="1"/>
</dbReference>
<feature type="domain" description="Core-binding (CB)" evidence="6">
    <location>
        <begin position="10"/>
        <end position="97"/>
    </location>
</feature>
<dbReference type="GO" id="GO:0003677">
    <property type="term" value="F:DNA binding"/>
    <property type="evidence" value="ECO:0007669"/>
    <property type="project" value="UniProtKB-UniRule"/>
</dbReference>
<geneLocation type="plasmid" evidence="7">
    <name>pGD17-2</name>
</geneLocation>
<feature type="domain" description="Tyr recombinase" evidence="5">
    <location>
        <begin position="119"/>
        <end position="227"/>
    </location>
</feature>
<dbReference type="InterPro" id="IPR010998">
    <property type="entry name" value="Integrase_recombinase_N"/>
</dbReference>
<proteinExistence type="predicted"/>
<evidence type="ECO:0000256" key="1">
    <source>
        <dbReference type="ARBA" id="ARBA00022908"/>
    </source>
</evidence>
<keyword evidence="1" id="KW-0229">DNA integration</keyword>
<keyword evidence="7" id="KW-0614">Plasmid</keyword>
<dbReference type="Gene3D" id="1.10.150.130">
    <property type="match status" value="1"/>
</dbReference>
<keyword evidence="2 4" id="KW-0238">DNA-binding</keyword>
<reference evidence="7" key="1">
    <citation type="submission" date="2016-10" db="EMBL/GenBank/DDBJ databases">
        <authorList>
            <person name="Sun J."/>
        </authorList>
    </citation>
    <scope>NUCLEOTIDE SEQUENCE</scope>
    <source>
        <strain evidence="7">GD17</strain>
        <plasmid evidence="7">pGD17-2</plasmid>
    </source>
</reference>
<gene>
    <name evidence="7" type="ORF">17-2_00045</name>
</gene>
<dbReference type="InterPro" id="IPR050090">
    <property type="entry name" value="Tyrosine_recombinase_XerCD"/>
</dbReference>
<evidence type="ECO:0000256" key="3">
    <source>
        <dbReference type="ARBA" id="ARBA00023172"/>
    </source>
</evidence>
<keyword evidence="3" id="KW-0233">DNA recombination</keyword>
<dbReference type="InterPro" id="IPR044068">
    <property type="entry name" value="CB"/>
</dbReference>
<dbReference type="InterPro" id="IPR002104">
    <property type="entry name" value="Integrase_catalytic"/>
</dbReference>
<dbReference type="PANTHER" id="PTHR30349:SF94">
    <property type="entry name" value="INTEGRASE_RECOMBINASE HI_1414-RELATED"/>
    <property type="match status" value="1"/>
</dbReference>
<dbReference type="CDD" id="cd00796">
    <property type="entry name" value="INT_Rci_Hp1_C"/>
    <property type="match status" value="1"/>
</dbReference>
<dbReference type="InterPro" id="IPR011010">
    <property type="entry name" value="DNA_brk_join_enz"/>
</dbReference>
<evidence type="ECO:0000259" key="5">
    <source>
        <dbReference type="PROSITE" id="PS51898"/>
    </source>
</evidence>
<dbReference type="PROSITE" id="PS51900">
    <property type="entry name" value="CB"/>
    <property type="match status" value="1"/>
</dbReference>
<dbReference type="AlphaFoldDB" id="A0A1U9XES2"/>